<accession>A0ABQ3XY74</accession>
<organism evidence="2 3">
    <name type="scientific">Paractinoplanes deccanensis</name>
    <dbReference type="NCBI Taxonomy" id="113561"/>
    <lineage>
        <taxon>Bacteria</taxon>
        <taxon>Bacillati</taxon>
        <taxon>Actinomycetota</taxon>
        <taxon>Actinomycetes</taxon>
        <taxon>Micromonosporales</taxon>
        <taxon>Micromonosporaceae</taxon>
        <taxon>Paractinoplanes</taxon>
    </lineage>
</organism>
<dbReference type="PROSITE" id="PS51332">
    <property type="entry name" value="B12_BINDING"/>
    <property type="match status" value="1"/>
</dbReference>
<comment type="caution">
    <text evidence="2">The sequence shown here is derived from an EMBL/GenBank/DDBJ whole genome shotgun (WGS) entry which is preliminary data.</text>
</comment>
<feature type="domain" description="B12-binding" evidence="1">
    <location>
        <begin position="4"/>
        <end position="142"/>
    </location>
</feature>
<evidence type="ECO:0000313" key="2">
    <source>
        <dbReference type="EMBL" id="GID72686.1"/>
    </source>
</evidence>
<dbReference type="Gene3D" id="3.40.50.280">
    <property type="entry name" value="Cobalamin-binding domain"/>
    <property type="match status" value="1"/>
</dbReference>
<dbReference type="Pfam" id="PF02310">
    <property type="entry name" value="B12-binding"/>
    <property type="match status" value="1"/>
</dbReference>
<name>A0ABQ3XY74_9ACTN</name>
<protein>
    <submittedName>
        <fullName evidence="2">Methylaspartate mutase</fullName>
    </submittedName>
</protein>
<proteinExistence type="predicted"/>
<evidence type="ECO:0000313" key="3">
    <source>
        <dbReference type="Proteomes" id="UP000609879"/>
    </source>
</evidence>
<dbReference type="EMBL" id="BOMI01000021">
    <property type="protein sequence ID" value="GID72686.1"/>
    <property type="molecule type" value="Genomic_DNA"/>
</dbReference>
<sequence>MRHHRRILLSTVSSDAHTWNLVYLQMLLEEHGCTVTNLGPCVPDDVLVRAAREEQPDAIVISSVNGHGHIDGARVMRALRRDPGTRHLPAVIGGKLGIGGTADEDHAAALLAAGFDVVFPDSADAAALPEILDGLAAGSAREAVLAGGAR</sequence>
<dbReference type="RefSeq" id="WP_203760626.1">
    <property type="nucleotide sequence ID" value="NZ_BAAABO010000006.1"/>
</dbReference>
<gene>
    <name evidence="2" type="ORF">Ade02nite_13270</name>
</gene>
<dbReference type="InterPro" id="IPR036724">
    <property type="entry name" value="Cobalamin-bd_sf"/>
</dbReference>
<reference evidence="2 3" key="1">
    <citation type="submission" date="2021-01" db="EMBL/GenBank/DDBJ databases">
        <title>Whole genome shotgun sequence of Actinoplanes deccanensis NBRC 13994.</title>
        <authorList>
            <person name="Komaki H."/>
            <person name="Tamura T."/>
        </authorList>
    </citation>
    <scope>NUCLEOTIDE SEQUENCE [LARGE SCALE GENOMIC DNA]</scope>
    <source>
        <strain evidence="2 3">NBRC 13994</strain>
    </source>
</reference>
<dbReference type="InterPro" id="IPR006158">
    <property type="entry name" value="Cobalamin-bd"/>
</dbReference>
<dbReference type="SUPFAM" id="SSF52242">
    <property type="entry name" value="Cobalamin (vitamin B12)-binding domain"/>
    <property type="match status" value="1"/>
</dbReference>
<keyword evidence="3" id="KW-1185">Reference proteome</keyword>
<dbReference type="Proteomes" id="UP000609879">
    <property type="component" value="Unassembled WGS sequence"/>
</dbReference>
<evidence type="ECO:0000259" key="1">
    <source>
        <dbReference type="PROSITE" id="PS51332"/>
    </source>
</evidence>